<keyword evidence="4" id="KW-0539">Nucleus</keyword>
<dbReference type="AlphaFoldDB" id="A0AAD8EBG4"/>
<evidence type="ECO:0000313" key="6">
    <source>
        <dbReference type="EMBL" id="KAJ9584173.1"/>
    </source>
</evidence>
<gene>
    <name evidence="6" type="ORF">L9F63_021470</name>
</gene>
<feature type="region of interest" description="Disordered" evidence="5">
    <location>
        <begin position="147"/>
        <end position="169"/>
    </location>
</feature>
<dbReference type="Proteomes" id="UP001233999">
    <property type="component" value="Unassembled WGS sequence"/>
</dbReference>
<protein>
    <recommendedName>
        <fullName evidence="3">Mini-chromosome maintenance complex-binding protein</fullName>
    </recommendedName>
</protein>
<dbReference type="PANTHER" id="PTHR13489:SF0">
    <property type="entry name" value="MINI-CHROMOSOME MAINTENANCE COMPLEX-BINDING PROTEIN"/>
    <property type="match status" value="1"/>
</dbReference>
<evidence type="ECO:0000313" key="7">
    <source>
        <dbReference type="Proteomes" id="UP001233999"/>
    </source>
</evidence>
<evidence type="ECO:0000256" key="4">
    <source>
        <dbReference type="ARBA" id="ARBA00023242"/>
    </source>
</evidence>
<dbReference type="InterPro" id="IPR019140">
    <property type="entry name" value="MCM_complex-bd"/>
</dbReference>
<proteinExistence type="inferred from homology"/>
<dbReference type="Pfam" id="PF09739">
    <property type="entry name" value="MCM_bind"/>
    <property type="match status" value="2"/>
</dbReference>
<evidence type="ECO:0000256" key="1">
    <source>
        <dbReference type="ARBA" id="ARBA00004123"/>
    </source>
</evidence>
<comment type="similarity">
    <text evidence="2">Belongs to the MCMBP family.</text>
</comment>
<accession>A0AAD8EBG4</accession>
<comment type="caution">
    <text evidence="6">The sequence shown here is derived from an EMBL/GenBank/DDBJ whole genome shotgun (WGS) entry which is preliminary data.</text>
</comment>
<name>A0AAD8EBG4_DIPPU</name>
<sequence length="515" mass="58722">MKTVMQARGLSIEDAQDLCGNSASLSYWQEHEAECRRNLNDPNIWKNVRCLYNTSIIAGAEPQLVRFTGMIQDMYDTEMYMEQYELRDSVTSQTRIENGKYRDVSTCNENEDIVEDSVHMKSGERQGFCCISIPAVNNWARQMLHKQESVHAENKQRESDTSGEPSAKRFCPTFHPAQQSATQDIQVRLPLADTQATVCYVMVYDSDLTLSMNEMIEVVGFVSMRKNDEDNMDTDDFTNFLDGPSSAIPRLHAVAINKLRHCNPLLQEVKDEIMADANKIRQELQFVLSQALLGDRLAADYLICHLISTVYQRSDMLTLGQLCLNFFKVPVIDDYSKKLYSLLEKILTKSHYEALTLDNLNKSRFTPKKNYDKNILLSGKLQLSANTHLVLDETCMDSGKLDDTGVRNVAALQVLIMQQKVDYDFNFYPVEIHANVPVLILSEGRSFLSVIQDDFVNLRIQNGSKTSASDLHLMLVLARLISLSKGETVLSQESWRFASNMEEQRKKRMEIQHSS</sequence>
<dbReference type="GO" id="GO:0006261">
    <property type="term" value="P:DNA-templated DNA replication"/>
    <property type="evidence" value="ECO:0007669"/>
    <property type="project" value="TreeGrafter"/>
</dbReference>
<feature type="compositionally biased region" description="Basic and acidic residues" evidence="5">
    <location>
        <begin position="147"/>
        <end position="160"/>
    </location>
</feature>
<dbReference type="GO" id="GO:0005634">
    <property type="term" value="C:nucleus"/>
    <property type="evidence" value="ECO:0007669"/>
    <property type="project" value="UniProtKB-SubCell"/>
</dbReference>
<evidence type="ECO:0000256" key="2">
    <source>
        <dbReference type="ARBA" id="ARBA00007925"/>
    </source>
</evidence>
<dbReference type="GO" id="GO:0003682">
    <property type="term" value="F:chromatin binding"/>
    <property type="evidence" value="ECO:0007669"/>
    <property type="project" value="TreeGrafter"/>
</dbReference>
<keyword evidence="7" id="KW-1185">Reference proteome</keyword>
<comment type="subcellular location">
    <subcellularLocation>
        <location evidence="1">Nucleus</location>
    </subcellularLocation>
</comment>
<organism evidence="6 7">
    <name type="scientific">Diploptera punctata</name>
    <name type="common">Pacific beetle cockroach</name>
    <dbReference type="NCBI Taxonomy" id="6984"/>
    <lineage>
        <taxon>Eukaryota</taxon>
        <taxon>Metazoa</taxon>
        <taxon>Ecdysozoa</taxon>
        <taxon>Arthropoda</taxon>
        <taxon>Hexapoda</taxon>
        <taxon>Insecta</taxon>
        <taxon>Pterygota</taxon>
        <taxon>Neoptera</taxon>
        <taxon>Polyneoptera</taxon>
        <taxon>Dictyoptera</taxon>
        <taxon>Blattodea</taxon>
        <taxon>Blaberoidea</taxon>
        <taxon>Blaberidae</taxon>
        <taxon>Diplopterinae</taxon>
        <taxon>Diploptera</taxon>
    </lineage>
</organism>
<dbReference type="EMBL" id="JASPKZ010007449">
    <property type="protein sequence ID" value="KAJ9584173.1"/>
    <property type="molecule type" value="Genomic_DNA"/>
</dbReference>
<dbReference type="PANTHER" id="PTHR13489">
    <property type="entry name" value="MINI-CHROMOSOME MAINTENANCE COMPLEX-BINDING PROTEIN"/>
    <property type="match status" value="1"/>
</dbReference>
<evidence type="ECO:0000256" key="3">
    <source>
        <dbReference type="ARBA" id="ARBA00015405"/>
    </source>
</evidence>
<evidence type="ECO:0000256" key="5">
    <source>
        <dbReference type="SAM" id="MobiDB-lite"/>
    </source>
</evidence>
<reference evidence="6" key="2">
    <citation type="submission" date="2023-05" db="EMBL/GenBank/DDBJ databases">
        <authorList>
            <person name="Fouks B."/>
        </authorList>
    </citation>
    <scope>NUCLEOTIDE SEQUENCE</scope>
    <source>
        <strain evidence="6">Stay&amp;Tobe</strain>
        <tissue evidence="6">Testes</tissue>
    </source>
</reference>
<reference evidence="6" key="1">
    <citation type="journal article" date="2023" name="IScience">
        <title>Live-bearing cockroach genome reveals convergent evolutionary mechanisms linked to viviparity in insects and beyond.</title>
        <authorList>
            <person name="Fouks B."/>
            <person name="Harrison M.C."/>
            <person name="Mikhailova A.A."/>
            <person name="Marchal E."/>
            <person name="English S."/>
            <person name="Carruthers M."/>
            <person name="Jennings E.C."/>
            <person name="Chiamaka E.L."/>
            <person name="Frigard R.A."/>
            <person name="Pippel M."/>
            <person name="Attardo G.M."/>
            <person name="Benoit J.B."/>
            <person name="Bornberg-Bauer E."/>
            <person name="Tobe S.S."/>
        </authorList>
    </citation>
    <scope>NUCLEOTIDE SEQUENCE</scope>
    <source>
        <strain evidence="6">Stay&amp;Tobe</strain>
    </source>
</reference>